<reference evidence="4" key="1">
    <citation type="journal article" date="2006" name="PLoS Genet.">
        <title>Genetic analysis of the capsular biosynthetic locus from all 90 pneumococcal serotypes.</title>
        <authorList>
            <person name="Bentley S.D."/>
            <person name="Aanensen D.M."/>
            <person name="Mavroidi A."/>
            <person name="Saunders D."/>
            <person name="Rabbinowitsch E."/>
            <person name="Collins M."/>
            <person name="Donohoe K."/>
            <person name="Harris D."/>
            <person name="Murphy L."/>
            <person name="Quail M.A."/>
            <person name="Samuel G."/>
            <person name="Skovsted I.C."/>
            <person name="Kaltoft M.S."/>
            <person name="Barrell B."/>
            <person name="Reeves P.R."/>
            <person name="Parkhill J."/>
            <person name="Spratt B.G."/>
        </authorList>
    </citation>
    <scope>NUCLEOTIDE SEQUENCE</scope>
    <source>
        <strain evidence="4">2427/48</strain>
    </source>
</reference>
<proteinExistence type="predicted"/>
<dbReference type="InterPro" id="IPR058592">
    <property type="entry name" value="Gtf3_C"/>
</dbReference>
<feature type="domain" description="Glucosyltransferase 3-like C-terminal" evidence="3">
    <location>
        <begin position="173"/>
        <end position="337"/>
    </location>
</feature>
<name>Q4JYT0_STREE</name>
<evidence type="ECO:0000259" key="2">
    <source>
        <dbReference type="Pfam" id="PF26334"/>
    </source>
</evidence>
<dbReference type="GO" id="GO:0016740">
    <property type="term" value="F:transferase activity"/>
    <property type="evidence" value="ECO:0007669"/>
    <property type="project" value="UniProtKB-KW"/>
</dbReference>
<dbReference type="Pfam" id="PF26337">
    <property type="entry name" value="Gtf3_C"/>
    <property type="match status" value="1"/>
</dbReference>
<organism evidence="4">
    <name type="scientific">Streptococcus pneumoniae</name>
    <dbReference type="NCBI Taxonomy" id="1313"/>
    <lineage>
        <taxon>Bacteria</taxon>
        <taxon>Bacillati</taxon>
        <taxon>Bacillota</taxon>
        <taxon>Bacilli</taxon>
        <taxon>Lactobacillales</taxon>
        <taxon>Streptococcaceae</taxon>
        <taxon>Streptococcus</taxon>
    </lineage>
</organism>
<accession>Q4JYT0</accession>
<sequence length="354" mass="40936">MSNLYYIHEEFGSDSTAATKAPNDLQKIFQDCKFKPLVTLKKNSKIVRIFDYAFKLLLCLIRIRSNDIVIFQFPFATHGKLKNFLMKLLQYKKAKMIFLINDLESLRYSGNKKNLISKEQYIKNADVIICHNQRMKEFLIENKIDSEKIVVLGVFDYLLDKFNKEKASFDKTVVIAGNLSPQKSGYLTELLKNENRIKFNLYGPNFTSSTNNNDCVSYKGSFSPEKIPFILEGDFGLVWDGDSILTCSGITGEYLKYNNPHKVSLFIASKIPVIIWKQSALSDFVKENNIGIVVNDLIEMQEIITNMTEEQYEIFRENIEQLSKKVRQGYFTNLAIEKSLSIIKNNLNNYFEED</sequence>
<gene>
    <name evidence="4" type="primary">wcrH</name>
    <name evidence="4" type="ORF">SPC43_0016</name>
</gene>
<feature type="domain" description="Glucosyltransferase 3-like N-terminal" evidence="2">
    <location>
        <begin position="5"/>
        <end position="153"/>
    </location>
</feature>
<evidence type="ECO:0000259" key="3">
    <source>
        <dbReference type="Pfam" id="PF26337"/>
    </source>
</evidence>
<evidence type="ECO:0000256" key="1">
    <source>
        <dbReference type="ARBA" id="ARBA00022679"/>
    </source>
</evidence>
<dbReference type="EMBL" id="CR931716">
    <property type="protein sequence ID" value="CAI34546.1"/>
    <property type="molecule type" value="Genomic_DNA"/>
</dbReference>
<protein>
    <submittedName>
        <fullName evidence="4">Putative glycosyl transferase</fullName>
    </submittedName>
</protein>
<evidence type="ECO:0000313" key="4">
    <source>
        <dbReference type="EMBL" id="CAI34546.1"/>
    </source>
</evidence>
<dbReference type="Gene3D" id="3.40.50.2000">
    <property type="entry name" value="Glycogen Phosphorylase B"/>
    <property type="match status" value="2"/>
</dbReference>
<dbReference type="InterPro" id="IPR058591">
    <property type="entry name" value="Gtf3_N"/>
</dbReference>
<dbReference type="PIRSF" id="PIRSF007023">
    <property type="entry name" value="UDP-Galf_transf"/>
    <property type="match status" value="1"/>
</dbReference>
<dbReference type="AlphaFoldDB" id="Q4JYT0"/>
<keyword evidence="1 4" id="KW-0808">Transferase</keyword>
<dbReference type="SUPFAM" id="SSF53756">
    <property type="entry name" value="UDP-Glycosyltransferase/glycogen phosphorylase"/>
    <property type="match status" value="1"/>
</dbReference>
<dbReference type="Pfam" id="PF26334">
    <property type="entry name" value="Gtf3_N"/>
    <property type="match status" value="1"/>
</dbReference>